<comment type="function">
    <text evidence="15">IGPS catalyzes the conversion of PRFAR and glutamine to IGP, AICAR and glutamate. The HisH subunit catalyzes the hydrolysis of glutamine to glutamate and ammonia as part of the synthesis of IGP and AICAR. The resulting ammonia molecule is channeled to the active site of HisF.</text>
</comment>
<dbReference type="OrthoDB" id="9807749at2"/>
<comment type="similarity">
    <text evidence="3 16">Belongs to the HisA/HisF family.</text>
</comment>
<comment type="function">
    <text evidence="12">IGPS catalyzes the conversion of PRFAR and glutamine to IGP, AICAR and glutamate. The HisF subunit catalyzes the cyclization activity that produces IGP and AICAR from PRFAR using the ammonia provided by the HisH subunit.</text>
</comment>
<keyword evidence="6 15" id="KW-0028">Amino-acid biosynthesis</keyword>
<dbReference type="InterPro" id="IPR006062">
    <property type="entry name" value="His_biosynth"/>
</dbReference>
<dbReference type="PANTHER" id="PTHR21235:SF2">
    <property type="entry name" value="IMIDAZOLE GLYCEROL PHOSPHATE SYNTHASE HISHF"/>
    <property type="match status" value="1"/>
</dbReference>
<dbReference type="InterPro" id="IPR011060">
    <property type="entry name" value="RibuloseP-bd_barrel"/>
</dbReference>
<keyword evidence="11" id="KW-0511">Multifunctional enzyme</keyword>
<dbReference type="CDD" id="cd04731">
    <property type="entry name" value="HisF"/>
    <property type="match status" value="1"/>
</dbReference>
<dbReference type="InterPro" id="IPR050064">
    <property type="entry name" value="IGPS_HisA/HisF"/>
</dbReference>
<evidence type="ECO:0000256" key="5">
    <source>
        <dbReference type="ARBA" id="ARBA00022490"/>
    </source>
</evidence>
<dbReference type="InterPro" id="IPR017926">
    <property type="entry name" value="GATASE"/>
</dbReference>
<dbReference type="EC" id="4.3.2.10" evidence="15"/>
<comment type="pathway">
    <text evidence="2 15">Amino-acid biosynthesis; L-histidine biosynthesis; L-histidine from 5-phospho-alpha-D-ribose 1-diphosphate: step 5/9.</text>
</comment>
<evidence type="ECO:0000256" key="7">
    <source>
        <dbReference type="ARBA" id="ARBA00022801"/>
    </source>
</evidence>
<dbReference type="UniPathway" id="UPA00031">
    <property type="reaction ID" value="UER00010"/>
</dbReference>
<evidence type="ECO:0000259" key="17">
    <source>
        <dbReference type="Pfam" id="PF00117"/>
    </source>
</evidence>
<dbReference type="GO" id="GO:0000105">
    <property type="term" value="P:L-histidine biosynthetic process"/>
    <property type="evidence" value="ECO:0007669"/>
    <property type="project" value="UniProtKB-UniRule"/>
</dbReference>
<keyword evidence="8 15" id="KW-0315">Glutamine amidotransferase</keyword>
<feature type="active site" evidence="15">
    <location>
        <position position="183"/>
    </location>
</feature>
<dbReference type="RefSeq" id="WP_067617608.1">
    <property type="nucleotide sequence ID" value="NZ_MAGO01000005.1"/>
</dbReference>
<sequence>MITLLDYGAGNVRSVINAIERLGESVHLVQGPDDIHSAQRLVFPGVGNFGNMMETLRTKGLYDALKEYLLSDRPFLGICLGLQALFEESEEAPGVPGLGIFKGKVRRFSTNLSIPHIGWNGLKFRKESPIFNGLTGEEKFYFVHSYHVCPLDEEVVLTHTDYGYEFTSSVQKGNVCATQFHPEKSGKAGLKVLENFVKGLQQPYLPEIRVTQTKLAKRIVACLDVRTNDQGDLVVTKGDQYDVREKGEVRNLGKPVELASRYYEDGADEITFLNITGFRDFPLKDMPMLEVLKRTSKQVFVPLTIGGGIRDYVDNEGRHYSALEVASEYFRSGADKVSIGSDAVLICEEYLKTGNPTGNSSIETISRVYGNQAVVISIDPRRVYVASPEDTKHPVIETKIPGPNGERYCWYQCTIKGGREGRDLDAITLAKLVEELGAGEILLNCIDRDGTNLGFDIELISAVEKAVSIPVIASSGAGAPEHFLEVFKETDVEAALAAGIFHRHEVEIQEVKEYLKINGVEVRS</sequence>
<dbReference type="InterPro" id="IPR010139">
    <property type="entry name" value="Imidazole-glycPsynth_HisH"/>
</dbReference>
<feature type="active site" description="Nucleophile" evidence="15">
    <location>
        <position position="79"/>
    </location>
</feature>
<dbReference type="Pfam" id="PF00977">
    <property type="entry name" value="His_biosynth"/>
    <property type="match status" value="1"/>
</dbReference>
<keyword evidence="5 15" id="KW-0963">Cytoplasm</keyword>
<dbReference type="Proteomes" id="UP000093080">
    <property type="component" value="Unassembled WGS sequence"/>
</dbReference>
<dbReference type="HAMAP" id="MF_00278">
    <property type="entry name" value="HisH"/>
    <property type="match status" value="1"/>
</dbReference>
<keyword evidence="10 15" id="KW-0456">Lyase</keyword>
<comment type="caution">
    <text evidence="18">The sequence shown here is derived from an EMBL/GenBank/DDBJ whole genome shotgun (WGS) entry which is preliminary data.</text>
</comment>
<dbReference type="CDD" id="cd01748">
    <property type="entry name" value="GATase1_IGP_Synthase"/>
    <property type="match status" value="1"/>
</dbReference>
<protein>
    <recommendedName>
        <fullName evidence="15">Imidazole glycerol phosphate synthase subunit HisH</fullName>
        <ecNumber evidence="15">4.3.2.10</ecNumber>
    </recommendedName>
    <alternativeName>
        <fullName evidence="15">IGP synthase glutaminase subunit</fullName>
        <ecNumber evidence="15">3.5.1.2</ecNumber>
    </alternativeName>
    <alternativeName>
        <fullName evidence="15">IGP synthase subunit HisH</fullName>
    </alternativeName>
    <alternativeName>
        <fullName evidence="15">ImGP synthase subunit HisH</fullName>
        <shortName evidence="15">IGPS subunit HisH</shortName>
    </alternativeName>
</protein>
<organism evidence="18 19">
    <name type="scientific">Dissulfuribacter thermophilus</name>
    <dbReference type="NCBI Taxonomy" id="1156395"/>
    <lineage>
        <taxon>Bacteria</taxon>
        <taxon>Pseudomonadati</taxon>
        <taxon>Thermodesulfobacteriota</taxon>
        <taxon>Dissulfuribacteria</taxon>
        <taxon>Dissulfuribacterales</taxon>
        <taxon>Dissulfuribacteraceae</taxon>
        <taxon>Dissulfuribacter</taxon>
    </lineage>
</organism>
<dbReference type="GO" id="GO:0016829">
    <property type="term" value="F:lyase activity"/>
    <property type="evidence" value="ECO:0007669"/>
    <property type="project" value="UniProtKB-KW"/>
</dbReference>
<comment type="subcellular location">
    <subcellularLocation>
        <location evidence="1 15">Cytoplasm</location>
    </subcellularLocation>
</comment>
<evidence type="ECO:0000256" key="2">
    <source>
        <dbReference type="ARBA" id="ARBA00005091"/>
    </source>
</evidence>
<evidence type="ECO:0000256" key="9">
    <source>
        <dbReference type="ARBA" id="ARBA00023102"/>
    </source>
</evidence>
<comment type="subunit">
    <text evidence="4 15">Heterodimer of HisH and HisF.</text>
</comment>
<evidence type="ECO:0000313" key="19">
    <source>
        <dbReference type="Proteomes" id="UP000093080"/>
    </source>
</evidence>
<evidence type="ECO:0000256" key="16">
    <source>
        <dbReference type="RuleBase" id="RU003657"/>
    </source>
</evidence>
<dbReference type="EC" id="3.5.1.2" evidence="15"/>
<evidence type="ECO:0000313" key="18">
    <source>
        <dbReference type="EMBL" id="OCC15466.1"/>
    </source>
</evidence>
<dbReference type="GO" id="GO:0004359">
    <property type="term" value="F:glutaminase activity"/>
    <property type="evidence" value="ECO:0007669"/>
    <property type="project" value="UniProtKB-EC"/>
</dbReference>
<keyword evidence="7 15" id="KW-0378">Hydrolase</keyword>
<dbReference type="GO" id="GO:0005737">
    <property type="term" value="C:cytoplasm"/>
    <property type="evidence" value="ECO:0007669"/>
    <property type="project" value="UniProtKB-SubCell"/>
</dbReference>
<dbReference type="InterPro" id="IPR014640">
    <property type="entry name" value="IGPS_HisHF"/>
</dbReference>
<dbReference type="InterPro" id="IPR029062">
    <property type="entry name" value="Class_I_gatase-like"/>
</dbReference>
<dbReference type="GO" id="GO:0000107">
    <property type="term" value="F:imidazoleglycerol-phosphate synthase activity"/>
    <property type="evidence" value="ECO:0007669"/>
    <property type="project" value="UniProtKB-UniRule"/>
</dbReference>
<dbReference type="Gene3D" id="3.20.20.70">
    <property type="entry name" value="Aldolase class I"/>
    <property type="match status" value="1"/>
</dbReference>
<dbReference type="FunFam" id="3.40.50.880:FF:000009">
    <property type="entry name" value="Imidazole glycerol phosphate synthase subunit HisH"/>
    <property type="match status" value="1"/>
</dbReference>
<keyword evidence="9 15" id="KW-0368">Histidine biosynthesis</keyword>
<evidence type="ECO:0000256" key="4">
    <source>
        <dbReference type="ARBA" id="ARBA00011152"/>
    </source>
</evidence>
<evidence type="ECO:0000256" key="6">
    <source>
        <dbReference type="ARBA" id="ARBA00022605"/>
    </source>
</evidence>
<evidence type="ECO:0000256" key="11">
    <source>
        <dbReference type="ARBA" id="ARBA00023268"/>
    </source>
</evidence>
<dbReference type="SUPFAM" id="SSF51366">
    <property type="entry name" value="Ribulose-phoshate binding barrel"/>
    <property type="match status" value="1"/>
</dbReference>
<comment type="catalytic activity">
    <reaction evidence="13 15">
        <text>5-[(5-phospho-1-deoxy-D-ribulos-1-ylimino)methylamino]-1-(5-phospho-beta-D-ribosyl)imidazole-4-carboxamide + L-glutamine = D-erythro-1-(imidazol-4-yl)glycerol 3-phosphate + 5-amino-1-(5-phospho-beta-D-ribosyl)imidazole-4-carboxamide + L-glutamate + H(+)</text>
        <dbReference type="Rhea" id="RHEA:24793"/>
        <dbReference type="ChEBI" id="CHEBI:15378"/>
        <dbReference type="ChEBI" id="CHEBI:29985"/>
        <dbReference type="ChEBI" id="CHEBI:58278"/>
        <dbReference type="ChEBI" id="CHEBI:58359"/>
        <dbReference type="ChEBI" id="CHEBI:58475"/>
        <dbReference type="ChEBI" id="CHEBI:58525"/>
        <dbReference type="EC" id="4.3.2.10"/>
    </reaction>
</comment>
<dbReference type="FunFam" id="3.20.20.70:FF:000094">
    <property type="entry name" value="Imidazole glycerol phosphate synthase hisHF"/>
    <property type="match status" value="1"/>
</dbReference>
<accession>A0A1B9F6C3</accession>
<dbReference type="PATRIC" id="fig|1156395.6.peg.1227"/>
<dbReference type="SUPFAM" id="SSF52317">
    <property type="entry name" value="Class I glutamine amidotransferase-like"/>
    <property type="match status" value="1"/>
</dbReference>
<dbReference type="AlphaFoldDB" id="A0A1B9F6C3"/>
<dbReference type="STRING" id="1156395.DBT_1213"/>
<evidence type="ECO:0000256" key="3">
    <source>
        <dbReference type="ARBA" id="ARBA00009667"/>
    </source>
</evidence>
<dbReference type="PROSITE" id="PS51273">
    <property type="entry name" value="GATASE_TYPE_1"/>
    <property type="match status" value="1"/>
</dbReference>
<evidence type="ECO:0000256" key="12">
    <source>
        <dbReference type="ARBA" id="ARBA00025475"/>
    </source>
</evidence>
<feature type="active site" evidence="15">
    <location>
        <position position="181"/>
    </location>
</feature>
<dbReference type="InterPro" id="IPR013785">
    <property type="entry name" value="Aldolase_TIM"/>
</dbReference>
<dbReference type="Gene3D" id="3.40.50.880">
    <property type="match status" value="1"/>
</dbReference>
<dbReference type="PANTHER" id="PTHR21235">
    <property type="entry name" value="IMIDAZOLE GLYCEROL PHOSPHATE SYNTHASE SUBUNIT HISF/H IGP SYNTHASE SUBUNIT HISF/H"/>
    <property type="match status" value="1"/>
</dbReference>
<gene>
    <name evidence="15" type="primary">hisH</name>
    <name evidence="18" type="ORF">DBT_1213</name>
</gene>
<dbReference type="PIRSF" id="PIRSF036936">
    <property type="entry name" value="IGPS_HisHF"/>
    <property type="match status" value="1"/>
</dbReference>
<evidence type="ECO:0000256" key="10">
    <source>
        <dbReference type="ARBA" id="ARBA00023239"/>
    </source>
</evidence>
<name>A0A1B9F6C3_9BACT</name>
<dbReference type="NCBIfam" id="TIGR00735">
    <property type="entry name" value="hisF"/>
    <property type="match status" value="1"/>
</dbReference>
<comment type="catalytic activity">
    <reaction evidence="14 15">
        <text>L-glutamine + H2O = L-glutamate + NH4(+)</text>
        <dbReference type="Rhea" id="RHEA:15889"/>
        <dbReference type="ChEBI" id="CHEBI:15377"/>
        <dbReference type="ChEBI" id="CHEBI:28938"/>
        <dbReference type="ChEBI" id="CHEBI:29985"/>
        <dbReference type="ChEBI" id="CHEBI:58359"/>
        <dbReference type="EC" id="3.5.1.2"/>
    </reaction>
</comment>
<feature type="domain" description="Glutamine amidotransferase" evidence="17">
    <location>
        <begin position="4"/>
        <end position="197"/>
    </location>
</feature>
<dbReference type="InterPro" id="IPR004651">
    <property type="entry name" value="HisF"/>
</dbReference>
<reference evidence="18 19" key="1">
    <citation type="submission" date="2016-06" db="EMBL/GenBank/DDBJ databases">
        <title>Respiratory ammonification of nitrate coupled to the oxidation of elemental sulfur in deep-sea autotrophic thermophilic bacteria.</title>
        <authorList>
            <person name="Slobodkina G.B."/>
            <person name="Mardanov A.V."/>
            <person name="Ravin N.V."/>
            <person name="Frolova A.A."/>
            <person name="Viryasiv M.B."/>
            <person name="Chernyh N.A."/>
            <person name="Bonch-Osmolovskaya E.A."/>
            <person name="Slobodkin A.I."/>
        </authorList>
    </citation>
    <scope>NUCLEOTIDE SEQUENCE [LARGE SCALE GENOMIC DNA]</scope>
    <source>
        <strain evidence="18 19">S69</strain>
    </source>
</reference>
<evidence type="ECO:0000256" key="8">
    <source>
        <dbReference type="ARBA" id="ARBA00022962"/>
    </source>
</evidence>
<keyword evidence="19" id="KW-1185">Reference proteome</keyword>
<dbReference type="NCBIfam" id="TIGR01855">
    <property type="entry name" value="IMP_synth_hisH"/>
    <property type="match status" value="1"/>
</dbReference>
<evidence type="ECO:0000256" key="15">
    <source>
        <dbReference type="HAMAP-Rule" id="MF_00278"/>
    </source>
</evidence>
<proteinExistence type="inferred from homology"/>
<evidence type="ECO:0000256" key="14">
    <source>
        <dbReference type="ARBA" id="ARBA00049534"/>
    </source>
</evidence>
<dbReference type="Pfam" id="PF00117">
    <property type="entry name" value="GATase"/>
    <property type="match status" value="1"/>
</dbReference>
<dbReference type="EMBL" id="MAGO01000005">
    <property type="protein sequence ID" value="OCC15466.1"/>
    <property type="molecule type" value="Genomic_DNA"/>
</dbReference>
<evidence type="ECO:0000256" key="13">
    <source>
        <dbReference type="ARBA" id="ARBA00047838"/>
    </source>
</evidence>
<evidence type="ECO:0000256" key="1">
    <source>
        <dbReference type="ARBA" id="ARBA00004496"/>
    </source>
</evidence>